<organism evidence="2 3">
    <name type="scientific">Radiobacillus deserti</name>
    <dbReference type="NCBI Taxonomy" id="2594883"/>
    <lineage>
        <taxon>Bacteria</taxon>
        <taxon>Bacillati</taxon>
        <taxon>Bacillota</taxon>
        <taxon>Bacilli</taxon>
        <taxon>Bacillales</taxon>
        <taxon>Bacillaceae</taxon>
        <taxon>Radiobacillus</taxon>
    </lineage>
</organism>
<name>A0A516KII8_9BACI</name>
<dbReference type="SUPFAM" id="SSF55729">
    <property type="entry name" value="Acyl-CoA N-acyltransferases (Nat)"/>
    <property type="match status" value="1"/>
</dbReference>
<dbReference type="KEGG" id="aqt:FN924_13970"/>
<dbReference type="RefSeq" id="WP_143895482.1">
    <property type="nucleotide sequence ID" value="NZ_CP041666.1"/>
</dbReference>
<gene>
    <name evidence="2" type="ORF">FN924_13970</name>
</gene>
<proteinExistence type="predicted"/>
<dbReference type="Proteomes" id="UP000315215">
    <property type="component" value="Chromosome"/>
</dbReference>
<sequence length="287" mass="33334">MQETLQVRKLTLDDFDIVHNMQTSVEDDYVLHIYENLVTEAHHGLFGLFDGDSLLAIAGYTIFPGSYAMLGRLRSDTRFLAKGNATTILRGIIQELEQDPSIKWIGANTNLSNHGARRVLDKLGLNEITTLHSVVIKDALKLQGTPGPIWTKVEENQTKRELLFSLRENALDVYPYECYYPFPLSPDLIEEDYLAQTVVYQSPDKTRFVMIKNDQKGDWYAQIKYFWDDHFEQPGFWETVFHYFEEEPNDIGLWLDFSVTGYENIPDKSAFEEADPWVLYGRWTDKR</sequence>
<dbReference type="Gene3D" id="3.40.630.30">
    <property type="match status" value="1"/>
</dbReference>
<dbReference type="OrthoDB" id="2423856at2"/>
<dbReference type="AlphaFoldDB" id="A0A516KII8"/>
<dbReference type="EMBL" id="CP041666">
    <property type="protein sequence ID" value="QDP41191.1"/>
    <property type="molecule type" value="Genomic_DNA"/>
</dbReference>
<feature type="domain" description="N-acetyltransferase" evidence="1">
    <location>
        <begin position="5"/>
        <end position="143"/>
    </location>
</feature>
<evidence type="ECO:0000313" key="3">
    <source>
        <dbReference type="Proteomes" id="UP000315215"/>
    </source>
</evidence>
<dbReference type="PROSITE" id="PS51186">
    <property type="entry name" value="GNAT"/>
    <property type="match status" value="1"/>
</dbReference>
<evidence type="ECO:0000313" key="2">
    <source>
        <dbReference type="EMBL" id="QDP41191.1"/>
    </source>
</evidence>
<protein>
    <submittedName>
        <fullName evidence="2">N-acetyltransferase</fullName>
    </submittedName>
</protein>
<keyword evidence="3" id="KW-1185">Reference proteome</keyword>
<dbReference type="InterPro" id="IPR000182">
    <property type="entry name" value="GNAT_dom"/>
</dbReference>
<keyword evidence="2" id="KW-0808">Transferase</keyword>
<reference evidence="2 3" key="1">
    <citation type="submission" date="2019-07" db="EMBL/GenBank/DDBJ databases">
        <authorList>
            <person name="Li J."/>
        </authorList>
    </citation>
    <scope>NUCLEOTIDE SEQUENCE [LARGE SCALE GENOMIC DNA]</scope>
    <source>
        <strain evidence="2 3">TKL69</strain>
    </source>
</reference>
<dbReference type="GO" id="GO:0016747">
    <property type="term" value="F:acyltransferase activity, transferring groups other than amino-acyl groups"/>
    <property type="evidence" value="ECO:0007669"/>
    <property type="project" value="InterPro"/>
</dbReference>
<accession>A0A516KII8</accession>
<evidence type="ECO:0000259" key="1">
    <source>
        <dbReference type="PROSITE" id="PS51186"/>
    </source>
</evidence>
<dbReference type="InterPro" id="IPR016181">
    <property type="entry name" value="Acyl_CoA_acyltransferase"/>
</dbReference>